<dbReference type="InterPro" id="IPR051380">
    <property type="entry name" value="pH-response_reg_palI/RIM9"/>
</dbReference>
<evidence type="ECO:0000256" key="1">
    <source>
        <dbReference type="ARBA" id="ARBA00004141"/>
    </source>
</evidence>
<dbReference type="Proteomes" id="UP000650833">
    <property type="component" value="Unassembled WGS sequence"/>
</dbReference>
<dbReference type="GO" id="GO:0035838">
    <property type="term" value="C:growing cell tip"/>
    <property type="evidence" value="ECO:0007669"/>
    <property type="project" value="TreeGrafter"/>
</dbReference>
<dbReference type="PANTHER" id="PTHR28013:SF4">
    <property type="entry name" value="MARVEL DOMAIN-CONTAINING PROTEIN"/>
    <property type="match status" value="1"/>
</dbReference>
<dbReference type="PANTHER" id="PTHR28013">
    <property type="entry name" value="PROTEIN DCV1-RELATED"/>
    <property type="match status" value="1"/>
</dbReference>
<feature type="transmembrane region" description="Helical" evidence="6">
    <location>
        <begin position="95"/>
        <end position="120"/>
    </location>
</feature>
<proteinExistence type="predicted"/>
<feature type="transmembrane region" description="Helical" evidence="6">
    <location>
        <begin position="12"/>
        <end position="30"/>
    </location>
</feature>
<keyword evidence="3 6" id="KW-1133">Transmembrane helix</keyword>
<dbReference type="GO" id="GO:0032153">
    <property type="term" value="C:cell division site"/>
    <property type="evidence" value="ECO:0007669"/>
    <property type="project" value="TreeGrafter"/>
</dbReference>
<evidence type="ECO:0000256" key="5">
    <source>
        <dbReference type="SAM" id="MobiDB-lite"/>
    </source>
</evidence>
<evidence type="ECO:0000313" key="7">
    <source>
        <dbReference type="EMBL" id="KAG2203987.1"/>
    </source>
</evidence>
<comment type="caution">
    <text evidence="7">The sequence shown here is derived from an EMBL/GenBank/DDBJ whole genome shotgun (WGS) entry which is preliminary data.</text>
</comment>
<organism evidence="7 8">
    <name type="scientific">Mucor plumbeus</name>
    <dbReference type="NCBI Taxonomy" id="97098"/>
    <lineage>
        <taxon>Eukaryota</taxon>
        <taxon>Fungi</taxon>
        <taxon>Fungi incertae sedis</taxon>
        <taxon>Mucoromycota</taxon>
        <taxon>Mucoromycotina</taxon>
        <taxon>Mucoromycetes</taxon>
        <taxon>Mucorales</taxon>
        <taxon>Mucorineae</taxon>
        <taxon>Mucoraceae</taxon>
        <taxon>Mucor</taxon>
    </lineage>
</organism>
<feature type="transmembrane region" description="Helical" evidence="6">
    <location>
        <begin position="180"/>
        <end position="198"/>
    </location>
</feature>
<evidence type="ECO:0000256" key="3">
    <source>
        <dbReference type="ARBA" id="ARBA00022989"/>
    </source>
</evidence>
<name>A0A8H7R3V8_9FUNG</name>
<evidence type="ECO:0000256" key="6">
    <source>
        <dbReference type="SAM" id="Phobius"/>
    </source>
</evidence>
<dbReference type="EMBL" id="JAEPRC010000210">
    <property type="protein sequence ID" value="KAG2203987.1"/>
    <property type="molecule type" value="Genomic_DNA"/>
</dbReference>
<evidence type="ECO:0000256" key="4">
    <source>
        <dbReference type="ARBA" id="ARBA00023136"/>
    </source>
</evidence>
<feature type="region of interest" description="Disordered" evidence="5">
    <location>
        <begin position="238"/>
        <end position="259"/>
    </location>
</feature>
<evidence type="ECO:0000256" key="2">
    <source>
        <dbReference type="ARBA" id="ARBA00022692"/>
    </source>
</evidence>
<gene>
    <name evidence="7" type="ORF">INT46_007012</name>
</gene>
<accession>A0A8H7R3V8</accession>
<keyword evidence="4 6" id="KW-0472">Membrane</keyword>
<feature type="compositionally biased region" description="Low complexity" evidence="5">
    <location>
        <begin position="322"/>
        <end position="337"/>
    </location>
</feature>
<dbReference type="GO" id="GO:0005886">
    <property type="term" value="C:plasma membrane"/>
    <property type="evidence" value="ECO:0007669"/>
    <property type="project" value="InterPro"/>
</dbReference>
<keyword evidence="2 6" id="KW-0812">Transmembrane</keyword>
<comment type="subcellular location">
    <subcellularLocation>
        <location evidence="1">Membrane</location>
        <topology evidence="1">Multi-pass membrane protein</topology>
    </subcellularLocation>
</comment>
<dbReference type="AlphaFoldDB" id="A0A8H7R3V8"/>
<dbReference type="Pfam" id="PF06687">
    <property type="entry name" value="SUR7"/>
    <property type="match status" value="1"/>
</dbReference>
<protein>
    <recommendedName>
        <fullName evidence="9">SUR7/PalI family-domain-containing protein</fullName>
    </recommendedName>
</protein>
<reference evidence="7" key="1">
    <citation type="submission" date="2020-12" db="EMBL/GenBank/DDBJ databases">
        <title>Metabolic potential, ecology and presence of endohyphal bacteria is reflected in genomic diversity of Mucoromycotina.</title>
        <authorList>
            <person name="Muszewska A."/>
            <person name="Okrasinska A."/>
            <person name="Steczkiewicz K."/>
            <person name="Drgas O."/>
            <person name="Orlowska M."/>
            <person name="Perlinska-Lenart U."/>
            <person name="Aleksandrzak-Piekarczyk T."/>
            <person name="Szatraj K."/>
            <person name="Zielenkiewicz U."/>
            <person name="Pilsyk S."/>
            <person name="Malc E."/>
            <person name="Mieczkowski P."/>
            <person name="Kruszewska J.S."/>
            <person name="Biernat P."/>
            <person name="Pawlowska J."/>
        </authorList>
    </citation>
    <scope>NUCLEOTIDE SEQUENCE</scope>
    <source>
        <strain evidence="7">CBS 226.32</strain>
    </source>
</reference>
<evidence type="ECO:0008006" key="9">
    <source>
        <dbReference type="Google" id="ProtNLM"/>
    </source>
</evidence>
<evidence type="ECO:0000313" key="8">
    <source>
        <dbReference type="Proteomes" id="UP000650833"/>
    </source>
</evidence>
<keyword evidence="8" id="KW-1185">Reference proteome</keyword>
<feature type="transmembrane region" description="Helical" evidence="6">
    <location>
        <begin position="132"/>
        <end position="160"/>
    </location>
</feature>
<dbReference type="InterPro" id="IPR017974">
    <property type="entry name" value="Claudin_CS"/>
</dbReference>
<dbReference type="InterPro" id="IPR009571">
    <property type="entry name" value="SUR7/Rim9-like_fungi"/>
</dbReference>
<feature type="compositionally biased region" description="Polar residues" evidence="5">
    <location>
        <begin position="349"/>
        <end position="358"/>
    </location>
</feature>
<sequence>MCFPTFTALGSLFLLFSFILELFIMIGQLSNRLVLNNLYYASAWNPGQAYNFGLWNYCTGDSSGGVASCAHPTPAYNWAKTPTIVDLVPNAASSWMVSGLFLGLFILVFIALGLSFIFWLMSLPICCLKKRAWGYSMSTLVFINFMIMLVALILALILVLGGIRQITSADNTWHGHAGNSLWLTIGAVLSLLVSFLCYSGGLCGRRKKTAYDDDYNDTSTGRRSAGCCGIGRRRNKAQVDPNYKDTGGYNKENTNGYDNNVIPGTNQPLYAASPVFRHTPQHAQDSTMLQQPYTASPSMGQQQRSPGVSHAMENRQQNYDPNVTNNATGTDGNNDPNSVSVPMHGYQTPILQPANTPQ</sequence>
<feature type="region of interest" description="Disordered" evidence="5">
    <location>
        <begin position="318"/>
        <end position="358"/>
    </location>
</feature>
<dbReference type="PROSITE" id="PS01346">
    <property type="entry name" value="CLAUDIN"/>
    <property type="match status" value="1"/>
</dbReference>
<dbReference type="OrthoDB" id="2327445at2759"/>